<dbReference type="eggNOG" id="ENOG502SHF7">
    <property type="taxonomic scope" value="Eukaryota"/>
</dbReference>
<gene>
    <name evidence="2" type="ORF">TRIATDRAFT_289101</name>
</gene>
<feature type="compositionally biased region" description="Polar residues" evidence="1">
    <location>
        <begin position="541"/>
        <end position="551"/>
    </location>
</feature>
<evidence type="ECO:0000313" key="3">
    <source>
        <dbReference type="Proteomes" id="UP000005426"/>
    </source>
</evidence>
<evidence type="ECO:0000313" key="2">
    <source>
        <dbReference type="EMBL" id="EHK50331.1"/>
    </source>
</evidence>
<sequence>MPSLGQELPKITIADCASRCIESFKACLHEAAFVHARELSLLDNQLARFSLWTANVKALDSGRGCLDFRLRDAFDVQDAIVGVVETLNYRILSCMSTLSPVTSNRVLPAINERFDSALQEIVEQITILHKFSNAIRRASRESQNLKAATTFKIEDDVGNDLEPCLKSVFAHYIRDRFPEVSDAIQERLVNTMVLRRKRVFYRRSRYGQSPAKVAERPILAGPTRPSIQINALAADQHHDESPSTNILPPRTIVQSVTQTATTFSPSNFQRASTPSVVSALRSIVISDYGNALPFPPAPCGNIMRNSSKDRLLQNHDEHISQEYKETLEADWNDILKEAGEINCPFCFLSLPARDVVDEKKWKLHVKSDLDPYVCLFEDCDSPGELYSHNSTWLKHMRSHNLRWRCISKSHSNFQCNTKGEYINHIKVCHPDKFTDEQLDILAIKNARTASPMFKSCPLCNSEDVTGKMEDHIVGHLLLLALKSLPSYEEPTEEQTWSEGEQCELSSSSARTRSTIEQMSECSSSWGGFRNYVSQFADGTTLPRQTHDSSSPAIPHFAPPPEITDTPNHYDPSIEFIEYRLFDNIDKAHYRVYEWGFLPNIHQTYMDPDDPIISAFALRQPNMRKTMAMIDPDCAICHSPAPLECDCEAKLLEFAIKHSEEKIMARIYRDIRMWATGHAQDLILEHFKEYLEQPLNPENSLQEQEQKVELEEIPKHHEQDHQEQDHPKQDHQEQGHQEQGHEKKRDKKVRTQGYQEKDCISPERPEQAQKPSQRDINEAWQAAFQGYPEALEYYFSTVELTLPADDEVAIRDPPSLRGKNSGQESRKISQD</sequence>
<name>G9NGB9_HYPAI</name>
<dbReference type="PANTHER" id="PTHR35391:SF7">
    <property type="entry name" value="C2H2-TYPE DOMAIN-CONTAINING PROTEIN"/>
    <property type="match status" value="1"/>
</dbReference>
<dbReference type="OrthoDB" id="20872at2759"/>
<dbReference type="EMBL" id="ABDG02000014">
    <property type="protein sequence ID" value="EHK50331.1"/>
    <property type="molecule type" value="Genomic_DNA"/>
</dbReference>
<dbReference type="STRING" id="452589.G9NGB9"/>
<reference evidence="2 3" key="1">
    <citation type="journal article" date="2011" name="Genome Biol.">
        <title>Comparative genome sequence analysis underscores mycoparasitism as the ancestral life style of Trichoderma.</title>
        <authorList>
            <person name="Kubicek C.P."/>
            <person name="Herrera-Estrella A."/>
            <person name="Seidl-Seiboth V."/>
            <person name="Martinez D.A."/>
            <person name="Druzhinina I.S."/>
            <person name="Thon M."/>
            <person name="Zeilinger S."/>
            <person name="Casas-Flores S."/>
            <person name="Horwitz B.A."/>
            <person name="Mukherjee P.K."/>
            <person name="Mukherjee M."/>
            <person name="Kredics L."/>
            <person name="Alcaraz L.D."/>
            <person name="Aerts A."/>
            <person name="Antal Z."/>
            <person name="Atanasova L."/>
            <person name="Cervantes-Badillo M.G."/>
            <person name="Challacombe J."/>
            <person name="Chertkov O."/>
            <person name="McCluskey K."/>
            <person name="Coulpier F."/>
            <person name="Deshpande N."/>
            <person name="von Doehren H."/>
            <person name="Ebbole D.J."/>
            <person name="Esquivel-Naranjo E.U."/>
            <person name="Fekete E."/>
            <person name="Flipphi M."/>
            <person name="Glaser F."/>
            <person name="Gomez-Rodriguez E.Y."/>
            <person name="Gruber S."/>
            <person name="Han C."/>
            <person name="Henrissat B."/>
            <person name="Hermosa R."/>
            <person name="Hernandez-Onate M."/>
            <person name="Karaffa L."/>
            <person name="Kosti I."/>
            <person name="Le Crom S."/>
            <person name="Lindquist E."/>
            <person name="Lucas S."/>
            <person name="Luebeck M."/>
            <person name="Luebeck P.S."/>
            <person name="Margeot A."/>
            <person name="Metz B."/>
            <person name="Misra M."/>
            <person name="Nevalainen H."/>
            <person name="Omann M."/>
            <person name="Packer N."/>
            <person name="Perrone G."/>
            <person name="Uresti-Rivera E.E."/>
            <person name="Salamov A."/>
            <person name="Schmoll M."/>
            <person name="Seiboth B."/>
            <person name="Shapiro H."/>
            <person name="Sukno S."/>
            <person name="Tamayo-Ramos J.A."/>
            <person name="Tisch D."/>
            <person name="Wiest A."/>
            <person name="Wilkinson H.H."/>
            <person name="Zhang M."/>
            <person name="Coutinho P.M."/>
            <person name="Kenerley C.M."/>
            <person name="Monte E."/>
            <person name="Baker S.E."/>
            <person name="Grigoriev I.V."/>
        </authorList>
    </citation>
    <scope>NUCLEOTIDE SEQUENCE [LARGE SCALE GENOMIC DNA]</scope>
    <source>
        <strain evidence="3">ATCC 20476 / IMI 206040</strain>
    </source>
</reference>
<comment type="caution">
    <text evidence="2">The sequence shown here is derived from an EMBL/GenBank/DDBJ whole genome shotgun (WGS) entry which is preliminary data.</text>
</comment>
<evidence type="ECO:0008006" key="4">
    <source>
        <dbReference type="Google" id="ProtNLM"/>
    </source>
</evidence>
<feature type="compositionally biased region" description="Polar residues" evidence="1">
    <location>
        <begin position="493"/>
        <end position="509"/>
    </location>
</feature>
<dbReference type="PANTHER" id="PTHR35391">
    <property type="entry name" value="C2H2-TYPE DOMAIN-CONTAINING PROTEIN-RELATED"/>
    <property type="match status" value="1"/>
</dbReference>
<proteinExistence type="predicted"/>
<feature type="compositionally biased region" description="Basic and acidic residues" evidence="1">
    <location>
        <begin position="715"/>
        <end position="742"/>
    </location>
</feature>
<dbReference type="Proteomes" id="UP000005426">
    <property type="component" value="Unassembled WGS sequence"/>
</dbReference>
<dbReference type="HOGENOM" id="CLU_015936_0_0_1"/>
<accession>G9NGB9</accession>
<feature type="region of interest" description="Disordered" evidence="1">
    <location>
        <begin position="490"/>
        <end position="509"/>
    </location>
</feature>
<dbReference type="AlphaFoldDB" id="G9NGB9"/>
<feature type="compositionally biased region" description="Basic and acidic residues" evidence="1">
    <location>
        <begin position="754"/>
        <end position="776"/>
    </location>
</feature>
<protein>
    <recommendedName>
        <fullName evidence="4">C2H2-type domain-containing protein</fullName>
    </recommendedName>
</protein>
<feature type="region of interest" description="Disordered" evidence="1">
    <location>
        <begin position="715"/>
        <end position="778"/>
    </location>
</feature>
<evidence type="ECO:0000256" key="1">
    <source>
        <dbReference type="SAM" id="MobiDB-lite"/>
    </source>
</evidence>
<organism evidence="2 3">
    <name type="scientific">Hypocrea atroviridis (strain ATCC 20476 / IMI 206040)</name>
    <name type="common">Trichoderma atroviride</name>
    <dbReference type="NCBI Taxonomy" id="452589"/>
    <lineage>
        <taxon>Eukaryota</taxon>
        <taxon>Fungi</taxon>
        <taxon>Dikarya</taxon>
        <taxon>Ascomycota</taxon>
        <taxon>Pezizomycotina</taxon>
        <taxon>Sordariomycetes</taxon>
        <taxon>Hypocreomycetidae</taxon>
        <taxon>Hypocreales</taxon>
        <taxon>Hypocreaceae</taxon>
        <taxon>Trichoderma</taxon>
    </lineage>
</organism>
<dbReference type="OMA" id="WRCISKS"/>
<feature type="region of interest" description="Disordered" evidence="1">
    <location>
        <begin position="805"/>
        <end position="830"/>
    </location>
</feature>
<keyword evidence="3" id="KW-1185">Reference proteome</keyword>
<feature type="region of interest" description="Disordered" evidence="1">
    <location>
        <begin position="541"/>
        <end position="565"/>
    </location>
</feature>